<organism evidence="1 2">
    <name type="scientific">Fusarium venenatum</name>
    <dbReference type="NCBI Taxonomy" id="56646"/>
    <lineage>
        <taxon>Eukaryota</taxon>
        <taxon>Fungi</taxon>
        <taxon>Dikarya</taxon>
        <taxon>Ascomycota</taxon>
        <taxon>Pezizomycotina</taxon>
        <taxon>Sordariomycetes</taxon>
        <taxon>Hypocreomycetidae</taxon>
        <taxon>Hypocreales</taxon>
        <taxon>Nectriaceae</taxon>
        <taxon>Fusarium</taxon>
    </lineage>
</organism>
<accession>A0A2L2TR57</accession>
<proteinExistence type="predicted"/>
<dbReference type="EMBL" id="LN649230">
    <property type="protein sequence ID" value="CEI62135.1"/>
    <property type="molecule type" value="Genomic_DNA"/>
</dbReference>
<sequence>MESMLLSVVRKVSSGGPHRLVSRITKYYLILTDIQDSFRQWIAYCLLACSMTAVGRIQTLIHTVSQKLEAGPRSEVTKTFSWPTKARP</sequence>
<evidence type="ECO:0000313" key="2">
    <source>
        <dbReference type="Proteomes" id="UP000245910"/>
    </source>
</evidence>
<keyword evidence="2" id="KW-1185">Reference proteome</keyword>
<dbReference type="Proteomes" id="UP000245910">
    <property type="component" value="Chromosome II"/>
</dbReference>
<protein>
    <submittedName>
        <fullName evidence="1">Uncharacterized protein</fullName>
    </submittedName>
</protein>
<name>A0A2L2TR57_9HYPO</name>
<evidence type="ECO:0000313" key="1">
    <source>
        <dbReference type="EMBL" id="CEI62135.1"/>
    </source>
</evidence>
<dbReference type="AlphaFoldDB" id="A0A2L2TR57"/>
<reference evidence="2" key="1">
    <citation type="submission" date="2014-10" db="EMBL/GenBank/DDBJ databases">
        <authorList>
            <person name="King R."/>
        </authorList>
    </citation>
    <scope>NUCLEOTIDE SEQUENCE [LARGE SCALE GENOMIC DNA]</scope>
    <source>
        <strain evidence="2">A3/5</strain>
    </source>
</reference>